<proteinExistence type="predicted"/>
<dbReference type="EMBL" id="JASNRB020000057">
    <property type="protein sequence ID" value="MFJ1472553.1"/>
    <property type="molecule type" value="Genomic_DNA"/>
</dbReference>
<reference evidence="1" key="1">
    <citation type="submission" date="2024-11" db="EMBL/GenBank/DDBJ databases">
        <title>Description of Massilia orientalis sp. nov., isolated from rhizosphere soil of Ageratina adenophora.</title>
        <authorList>
            <person name="Wang Y."/>
        </authorList>
    </citation>
    <scope>NUCLEOTIDE SEQUENCE</scope>
    <source>
        <strain evidence="1">YIM B02787</strain>
    </source>
</reference>
<dbReference type="Proteomes" id="UP001168096">
    <property type="component" value="Unassembled WGS sequence"/>
</dbReference>
<sequence length="121" mass="13402">MPRGGARAHDLGHARRQHRCERIRNTPIPLSYTLLLHRSAYLYCFLLPFGLVDTIGYMTPFLTAIVAYTFFGLDALGDGIEEPCGTAANDLPLDALSRTIEIDLREILGDDGTPPLLQPIH</sequence>
<organism evidence="1 2">
    <name type="scientific">Massilia orientalis</name>
    <dbReference type="NCBI Taxonomy" id="3050128"/>
    <lineage>
        <taxon>Bacteria</taxon>
        <taxon>Pseudomonadati</taxon>
        <taxon>Pseudomonadota</taxon>
        <taxon>Betaproteobacteria</taxon>
        <taxon>Burkholderiales</taxon>
        <taxon>Oxalobacteraceae</taxon>
        <taxon>Telluria group</taxon>
        <taxon>Massilia</taxon>
    </lineage>
</organism>
<evidence type="ECO:0000313" key="2">
    <source>
        <dbReference type="Proteomes" id="UP001168096"/>
    </source>
</evidence>
<keyword evidence="2" id="KW-1185">Reference proteome</keyword>
<gene>
    <name evidence="1" type="ORF">QPK29_033040</name>
</gene>
<accession>A0ACC7MK70</accession>
<protein>
    <submittedName>
        <fullName evidence="1">Bestrophin family ion channel</fullName>
    </submittedName>
</protein>
<evidence type="ECO:0000313" key="1">
    <source>
        <dbReference type="EMBL" id="MFJ1472553.1"/>
    </source>
</evidence>
<name>A0ACC7MK70_9BURK</name>
<comment type="caution">
    <text evidence="1">The sequence shown here is derived from an EMBL/GenBank/DDBJ whole genome shotgun (WGS) entry which is preliminary data.</text>
</comment>